<evidence type="ECO:0000313" key="2">
    <source>
        <dbReference type="EMBL" id="CAD6193437.1"/>
    </source>
</evidence>
<feature type="transmembrane region" description="Helical" evidence="1">
    <location>
        <begin position="242"/>
        <end position="261"/>
    </location>
</feature>
<name>A0A8S1HDZ3_9PELO</name>
<proteinExistence type="predicted"/>
<dbReference type="EMBL" id="CAJGYM010000035">
    <property type="protein sequence ID" value="CAD6193437.1"/>
    <property type="molecule type" value="Genomic_DNA"/>
</dbReference>
<keyword evidence="3" id="KW-1185">Reference proteome</keyword>
<organism evidence="2 3">
    <name type="scientific">Caenorhabditis auriculariae</name>
    <dbReference type="NCBI Taxonomy" id="2777116"/>
    <lineage>
        <taxon>Eukaryota</taxon>
        <taxon>Metazoa</taxon>
        <taxon>Ecdysozoa</taxon>
        <taxon>Nematoda</taxon>
        <taxon>Chromadorea</taxon>
        <taxon>Rhabditida</taxon>
        <taxon>Rhabditina</taxon>
        <taxon>Rhabditomorpha</taxon>
        <taxon>Rhabditoidea</taxon>
        <taxon>Rhabditidae</taxon>
        <taxon>Peloderinae</taxon>
        <taxon>Caenorhabditis</taxon>
    </lineage>
</organism>
<accession>A0A8S1HDZ3</accession>
<keyword evidence="1" id="KW-0472">Membrane</keyword>
<feature type="transmembrane region" description="Helical" evidence="1">
    <location>
        <begin position="281"/>
        <end position="298"/>
    </location>
</feature>
<dbReference type="Proteomes" id="UP000835052">
    <property type="component" value="Unassembled WGS sequence"/>
</dbReference>
<evidence type="ECO:0000256" key="1">
    <source>
        <dbReference type="SAM" id="Phobius"/>
    </source>
</evidence>
<protein>
    <submittedName>
        <fullName evidence="2">Uncharacterized protein</fullName>
    </submittedName>
</protein>
<gene>
    <name evidence="2" type="ORF">CAUJ_LOCUS9356</name>
</gene>
<evidence type="ECO:0000313" key="3">
    <source>
        <dbReference type="Proteomes" id="UP000835052"/>
    </source>
</evidence>
<feature type="transmembrane region" description="Helical" evidence="1">
    <location>
        <begin position="141"/>
        <end position="164"/>
    </location>
</feature>
<keyword evidence="1" id="KW-1133">Transmembrane helix</keyword>
<comment type="caution">
    <text evidence="2">The sequence shown here is derived from an EMBL/GenBank/DDBJ whole genome shotgun (WGS) entry which is preliminary data.</text>
</comment>
<reference evidence="2" key="1">
    <citation type="submission" date="2020-10" db="EMBL/GenBank/DDBJ databases">
        <authorList>
            <person name="Kikuchi T."/>
        </authorList>
    </citation>
    <scope>NUCLEOTIDE SEQUENCE</scope>
    <source>
        <strain evidence="2">NKZ352</strain>
    </source>
</reference>
<dbReference type="AlphaFoldDB" id="A0A8S1HDZ3"/>
<sequence>MSALQWVQGESFNDTLAIACGLILLGEDVKVSIDRICTFTIRPHLFFLLVVAVVTFKHCLTLQYTEKFLRSSVQFQQDWLLEHRKMEKVFHIPIDFRTERNQLIRSYESKKSGSRKSKEVNSMPLSRDELLKFSPLIKVHLVPFCVLVLSMCMTMAALSVGLGMRFSNPVATWHYNNGGFELLVSTLEAHAYQFANTVEMRRCEGSPNKVLESFGRATSLAPLFFTSTLTVASVISDVVISVATYAILLLILFEGVLGSFADVKSPSSGAHFIMYYSTVRYIYLFIIYSFLLFAVLSFERLQIC</sequence>
<keyword evidence="1" id="KW-0812">Transmembrane</keyword>
<feature type="transmembrane region" description="Helical" evidence="1">
    <location>
        <begin position="41"/>
        <end position="60"/>
    </location>
</feature>